<keyword evidence="8" id="KW-0812">Transmembrane</keyword>
<evidence type="ECO:0000256" key="7">
    <source>
        <dbReference type="PROSITE-ProRule" id="PRU00196"/>
    </source>
</evidence>
<dbReference type="GO" id="GO:0005615">
    <property type="term" value="C:extracellular space"/>
    <property type="evidence" value="ECO:0007669"/>
    <property type="project" value="TreeGrafter"/>
</dbReference>
<dbReference type="InterPro" id="IPR001190">
    <property type="entry name" value="SRCR"/>
</dbReference>
<dbReference type="SMART" id="SM00202">
    <property type="entry name" value="SR"/>
    <property type="match status" value="1"/>
</dbReference>
<sequence>MKLIQLLFILQLSSLCSALLLPSTPAAERNATKKAEDLSTDPYVHHLGAKCMWTLRIPGNNSGEVVPLPQGFIDTLAARICRDLNCGTVHTVKKTTAPPNGSCFQGCLFHDLRLRNCTKTADSACSVATKVVCGHQSLRLAGHGDRCAGRVEVWKDGKWGTVCDDRWDLREGDVVCEQLRCGKALRVTGQDGLFAAGRGPVHLDELNCTGNEENLWACGGVQEESDCGHKEDAGVVCSGSVAFPAETTAAVTLQETTALMTTSSPAEGPSPELLTIMVLSLALIVLFILNIVLCCLYRQRHVSLLQQTRCSERSSTDQSQNHYKENLHLVSVNARPADVASRILWTQISSVDSASVDSDYEQYDPSNQPSVGLSTFRSELPSFFLLSGHLLCVRSALLRLKLLRSFFSASAD</sequence>
<dbReference type="PROSITE" id="PS50287">
    <property type="entry name" value="SRCR_2"/>
    <property type="match status" value="1"/>
</dbReference>
<feature type="chain" id="PRO_5007537970" evidence="9">
    <location>
        <begin position="19"/>
        <end position="412"/>
    </location>
</feature>
<evidence type="ECO:0000259" key="10">
    <source>
        <dbReference type="PROSITE" id="PS50287"/>
    </source>
</evidence>
<keyword evidence="6" id="KW-0325">Glycoprotein</keyword>
<dbReference type="PRINTS" id="PR00258">
    <property type="entry name" value="SPERACTRCPTR"/>
</dbReference>
<evidence type="ECO:0000313" key="11">
    <source>
        <dbReference type="EMBL" id="JAR50113.1"/>
    </source>
</evidence>
<protein>
    <submittedName>
        <fullName evidence="11">Deleted in malignant brain tumors 1 protein, putative</fullName>
    </submittedName>
</protein>
<evidence type="ECO:0000256" key="8">
    <source>
        <dbReference type="SAM" id="Phobius"/>
    </source>
</evidence>
<evidence type="ECO:0000256" key="5">
    <source>
        <dbReference type="ARBA" id="ARBA00023157"/>
    </source>
</evidence>
<keyword evidence="2" id="KW-0964">Secreted</keyword>
<organism evidence="11">
    <name type="scientific">Fundulus heteroclitus</name>
    <name type="common">Killifish</name>
    <name type="synonym">Mummichog</name>
    <dbReference type="NCBI Taxonomy" id="8078"/>
    <lineage>
        <taxon>Eukaryota</taxon>
        <taxon>Metazoa</taxon>
        <taxon>Chordata</taxon>
        <taxon>Craniata</taxon>
        <taxon>Vertebrata</taxon>
        <taxon>Euteleostomi</taxon>
        <taxon>Actinopterygii</taxon>
        <taxon>Neopterygii</taxon>
        <taxon>Teleostei</taxon>
        <taxon>Neoteleostei</taxon>
        <taxon>Acanthomorphata</taxon>
        <taxon>Ovalentaria</taxon>
        <taxon>Atherinomorphae</taxon>
        <taxon>Cyprinodontiformes</taxon>
        <taxon>Fundulidae</taxon>
        <taxon>Fundulus</taxon>
    </lineage>
</organism>
<name>A0A146Y7J3_FUNHE</name>
<feature type="transmembrane region" description="Helical" evidence="8">
    <location>
        <begin position="273"/>
        <end position="297"/>
    </location>
</feature>
<dbReference type="FunFam" id="3.10.250.10:FF:000009">
    <property type="entry name" value="WC1"/>
    <property type="match status" value="1"/>
</dbReference>
<dbReference type="GO" id="GO:0004252">
    <property type="term" value="F:serine-type endopeptidase activity"/>
    <property type="evidence" value="ECO:0007669"/>
    <property type="project" value="TreeGrafter"/>
</dbReference>
<dbReference type="GO" id="GO:0031638">
    <property type="term" value="P:zymogen activation"/>
    <property type="evidence" value="ECO:0007669"/>
    <property type="project" value="TreeGrafter"/>
</dbReference>
<proteinExistence type="predicted"/>
<dbReference type="EMBL" id="GCES01036211">
    <property type="protein sequence ID" value="JAR50112.1"/>
    <property type="molecule type" value="Transcribed_RNA"/>
</dbReference>
<evidence type="ECO:0000256" key="9">
    <source>
        <dbReference type="SAM" id="SignalP"/>
    </source>
</evidence>
<dbReference type="PANTHER" id="PTHR48071">
    <property type="entry name" value="SRCR DOMAIN-CONTAINING PROTEIN"/>
    <property type="match status" value="1"/>
</dbReference>
<evidence type="ECO:0000256" key="4">
    <source>
        <dbReference type="ARBA" id="ARBA00022737"/>
    </source>
</evidence>
<keyword evidence="3 9" id="KW-0732">Signal</keyword>
<dbReference type="Gene3D" id="3.10.250.10">
    <property type="entry name" value="SRCR-like domain"/>
    <property type="match status" value="1"/>
</dbReference>
<feature type="disulfide bond" evidence="7">
    <location>
        <begin position="163"/>
        <end position="227"/>
    </location>
</feature>
<dbReference type="Pfam" id="PF00530">
    <property type="entry name" value="SRCR"/>
    <property type="match status" value="1"/>
</dbReference>
<evidence type="ECO:0000256" key="1">
    <source>
        <dbReference type="ARBA" id="ARBA00004613"/>
    </source>
</evidence>
<feature type="disulfide bond" evidence="7">
    <location>
        <begin position="176"/>
        <end position="237"/>
    </location>
</feature>
<feature type="domain" description="SRCR" evidence="10">
    <location>
        <begin position="138"/>
        <end position="238"/>
    </location>
</feature>
<feature type="signal peptide" evidence="9">
    <location>
        <begin position="1"/>
        <end position="18"/>
    </location>
</feature>
<comment type="subcellular location">
    <subcellularLocation>
        <location evidence="1">Secreted</location>
    </subcellularLocation>
</comment>
<feature type="disulfide bond" evidence="7">
    <location>
        <begin position="208"/>
        <end position="218"/>
    </location>
</feature>
<dbReference type="AlphaFoldDB" id="A0A146Y7J3"/>
<dbReference type="EMBL" id="GCES01036210">
    <property type="protein sequence ID" value="JAR50113.1"/>
    <property type="molecule type" value="Transcribed_RNA"/>
</dbReference>
<dbReference type="PANTHER" id="PTHR48071:SF15">
    <property type="entry name" value="SRCR DOMAIN-CONTAINING PROTEIN"/>
    <property type="match status" value="1"/>
</dbReference>
<evidence type="ECO:0000256" key="6">
    <source>
        <dbReference type="ARBA" id="ARBA00023180"/>
    </source>
</evidence>
<keyword evidence="4" id="KW-0677">Repeat</keyword>
<reference evidence="11" key="1">
    <citation type="submission" date="2015-01" db="EMBL/GenBank/DDBJ databases">
        <title>EvidentialGene: Evidence-directed Construction of Complete mRNA Transcriptomes without Genomes.</title>
        <authorList>
            <person name="Gilbert D.G."/>
        </authorList>
    </citation>
    <scope>NUCLEOTIDE SEQUENCE</scope>
</reference>
<evidence type="ECO:0000256" key="3">
    <source>
        <dbReference type="ARBA" id="ARBA00022729"/>
    </source>
</evidence>
<dbReference type="InterPro" id="IPR036772">
    <property type="entry name" value="SRCR-like_dom_sf"/>
</dbReference>
<keyword evidence="5 7" id="KW-1015">Disulfide bond</keyword>
<dbReference type="GO" id="GO:0005886">
    <property type="term" value="C:plasma membrane"/>
    <property type="evidence" value="ECO:0007669"/>
    <property type="project" value="TreeGrafter"/>
</dbReference>
<keyword evidence="8" id="KW-0472">Membrane</keyword>
<keyword evidence="8" id="KW-1133">Transmembrane helix</keyword>
<accession>A0A146Y7J3</accession>
<dbReference type="SUPFAM" id="SSF56487">
    <property type="entry name" value="SRCR-like"/>
    <property type="match status" value="1"/>
</dbReference>
<evidence type="ECO:0000256" key="2">
    <source>
        <dbReference type="ARBA" id="ARBA00022525"/>
    </source>
</evidence>